<dbReference type="AlphaFoldDB" id="A0AAD7HYY8"/>
<accession>A0AAD7HYY8</accession>
<dbReference type="EMBL" id="JARJLG010000184">
    <property type="protein sequence ID" value="KAJ7731328.1"/>
    <property type="molecule type" value="Genomic_DNA"/>
</dbReference>
<comment type="caution">
    <text evidence="1">The sequence shown here is derived from an EMBL/GenBank/DDBJ whole genome shotgun (WGS) entry which is preliminary data.</text>
</comment>
<evidence type="ECO:0000313" key="1">
    <source>
        <dbReference type="EMBL" id="KAJ7731328.1"/>
    </source>
</evidence>
<protein>
    <submittedName>
        <fullName evidence="1">Uncharacterized protein</fullName>
    </submittedName>
</protein>
<dbReference type="Proteomes" id="UP001215280">
    <property type="component" value="Unassembled WGS sequence"/>
</dbReference>
<reference evidence="1" key="1">
    <citation type="submission" date="2023-03" db="EMBL/GenBank/DDBJ databases">
        <title>Massive genome expansion in bonnet fungi (Mycena s.s.) driven by repeated elements and novel gene families across ecological guilds.</title>
        <authorList>
            <consortium name="Lawrence Berkeley National Laboratory"/>
            <person name="Harder C.B."/>
            <person name="Miyauchi S."/>
            <person name="Viragh M."/>
            <person name="Kuo A."/>
            <person name="Thoen E."/>
            <person name="Andreopoulos B."/>
            <person name="Lu D."/>
            <person name="Skrede I."/>
            <person name="Drula E."/>
            <person name="Henrissat B."/>
            <person name="Morin E."/>
            <person name="Kohler A."/>
            <person name="Barry K."/>
            <person name="LaButti K."/>
            <person name="Morin E."/>
            <person name="Salamov A."/>
            <person name="Lipzen A."/>
            <person name="Mereny Z."/>
            <person name="Hegedus B."/>
            <person name="Baldrian P."/>
            <person name="Stursova M."/>
            <person name="Weitz H."/>
            <person name="Taylor A."/>
            <person name="Grigoriev I.V."/>
            <person name="Nagy L.G."/>
            <person name="Martin F."/>
            <person name="Kauserud H."/>
        </authorList>
    </citation>
    <scope>NUCLEOTIDE SEQUENCE</scope>
    <source>
        <strain evidence="1">CBHHK188m</strain>
    </source>
</reference>
<sequence length="263" mass="29786">MPSPFAPKLGTNYCPQDAEVAEIKALLVEPSLRWKVLNGEIAEMKRVIEKPAQERDTLGNIYGLHSNAPQLCYKCKGGARPPRPHLVFQDKLSQRTKTTRTWLGRSGQCRLSVSFQSAFVRMGFPVDKQDPIYVIQFGLEHTMRDLPPNIMAIVCTSRIIFVKRETRFIHELSQFGADRELHLSGNFDLNTLQCTMAFETHPRIYEMQDLPIREKSTPGCRALVNRVQGAPKGHRQSILFKKAQLAQDRNPASEIGGGWGEDR</sequence>
<organism evidence="1 2">
    <name type="scientific">Mycena maculata</name>
    <dbReference type="NCBI Taxonomy" id="230809"/>
    <lineage>
        <taxon>Eukaryota</taxon>
        <taxon>Fungi</taxon>
        <taxon>Dikarya</taxon>
        <taxon>Basidiomycota</taxon>
        <taxon>Agaricomycotina</taxon>
        <taxon>Agaricomycetes</taxon>
        <taxon>Agaricomycetidae</taxon>
        <taxon>Agaricales</taxon>
        <taxon>Marasmiineae</taxon>
        <taxon>Mycenaceae</taxon>
        <taxon>Mycena</taxon>
    </lineage>
</organism>
<name>A0AAD7HYY8_9AGAR</name>
<proteinExistence type="predicted"/>
<gene>
    <name evidence="1" type="ORF">DFH07DRAFT_781318</name>
</gene>
<evidence type="ECO:0000313" key="2">
    <source>
        <dbReference type="Proteomes" id="UP001215280"/>
    </source>
</evidence>
<keyword evidence="2" id="KW-1185">Reference proteome</keyword>